<gene>
    <name evidence="1" type="ORF">CTI12_AA081960</name>
</gene>
<evidence type="ECO:0000313" key="2">
    <source>
        <dbReference type="Proteomes" id="UP000245207"/>
    </source>
</evidence>
<accession>A0A2U1Q2H9</accession>
<protein>
    <submittedName>
        <fullName evidence="1">Uncharacterized protein</fullName>
    </submittedName>
</protein>
<name>A0A2U1Q2H9_ARTAN</name>
<evidence type="ECO:0000313" key="1">
    <source>
        <dbReference type="EMBL" id="PWA92221.1"/>
    </source>
</evidence>
<proteinExistence type="predicted"/>
<sequence>MNPNPDDVTFELNQLQLSPEVDDDVKGEEFTFMCRNEKTAVPLFDQTSSLRIKGSPYGKRCRRIYGKDAHASTRKFQTARLS</sequence>
<comment type="caution">
    <text evidence="1">The sequence shown here is derived from an EMBL/GenBank/DDBJ whole genome shotgun (WGS) entry which is preliminary data.</text>
</comment>
<dbReference type="Proteomes" id="UP000245207">
    <property type="component" value="Unassembled WGS sequence"/>
</dbReference>
<dbReference type="EMBL" id="PKPP01000481">
    <property type="protein sequence ID" value="PWA92221.1"/>
    <property type="molecule type" value="Genomic_DNA"/>
</dbReference>
<keyword evidence="2" id="KW-1185">Reference proteome</keyword>
<reference evidence="1 2" key="1">
    <citation type="journal article" date="2018" name="Mol. Plant">
        <title>The genome of Artemisia annua provides insight into the evolution of Asteraceae family and artemisinin biosynthesis.</title>
        <authorList>
            <person name="Shen Q."/>
            <person name="Zhang L."/>
            <person name="Liao Z."/>
            <person name="Wang S."/>
            <person name="Yan T."/>
            <person name="Shi P."/>
            <person name="Liu M."/>
            <person name="Fu X."/>
            <person name="Pan Q."/>
            <person name="Wang Y."/>
            <person name="Lv Z."/>
            <person name="Lu X."/>
            <person name="Zhang F."/>
            <person name="Jiang W."/>
            <person name="Ma Y."/>
            <person name="Chen M."/>
            <person name="Hao X."/>
            <person name="Li L."/>
            <person name="Tang Y."/>
            <person name="Lv G."/>
            <person name="Zhou Y."/>
            <person name="Sun X."/>
            <person name="Brodelius P.E."/>
            <person name="Rose J.K.C."/>
            <person name="Tang K."/>
        </authorList>
    </citation>
    <scope>NUCLEOTIDE SEQUENCE [LARGE SCALE GENOMIC DNA]</scope>
    <source>
        <strain evidence="2">cv. Huhao1</strain>
        <tissue evidence="1">Leaf</tissue>
    </source>
</reference>
<dbReference type="AlphaFoldDB" id="A0A2U1Q2H9"/>
<organism evidence="1 2">
    <name type="scientific">Artemisia annua</name>
    <name type="common">Sweet wormwood</name>
    <dbReference type="NCBI Taxonomy" id="35608"/>
    <lineage>
        <taxon>Eukaryota</taxon>
        <taxon>Viridiplantae</taxon>
        <taxon>Streptophyta</taxon>
        <taxon>Embryophyta</taxon>
        <taxon>Tracheophyta</taxon>
        <taxon>Spermatophyta</taxon>
        <taxon>Magnoliopsida</taxon>
        <taxon>eudicotyledons</taxon>
        <taxon>Gunneridae</taxon>
        <taxon>Pentapetalae</taxon>
        <taxon>asterids</taxon>
        <taxon>campanulids</taxon>
        <taxon>Asterales</taxon>
        <taxon>Asteraceae</taxon>
        <taxon>Asteroideae</taxon>
        <taxon>Anthemideae</taxon>
        <taxon>Artemisiinae</taxon>
        <taxon>Artemisia</taxon>
    </lineage>
</organism>